<feature type="chain" id="PRO_5044803021" evidence="1">
    <location>
        <begin position="22"/>
        <end position="97"/>
    </location>
</feature>
<dbReference type="AlphaFoldDB" id="A0ABD3L3Q4"/>
<keyword evidence="3" id="KW-1185">Reference proteome</keyword>
<proteinExistence type="predicted"/>
<evidence type="ECO:0000313" key="2">
    <source>
        <dbReference type="EMBL" id="KAL3746157.1"/>
    </source>
</evidence>
<dbReference type="EMBL" id="JBJKBG010000003">
    <property type="protein sequence ID" value="KAL3746157.1"/>
    <property type="molecule type" value="Genomic_DNA"/>
</dbReference>
<comment type="caution">
    <text evidence="2">The sequence shown here is derived from an EMBL/GenBank/DDBJ whole genome shotgun (WGS) entry which is preliminary data.</text>
</comment>
<reference evidence="2 3" key="1">
    <citation type="submission" date="2024-11" db="EMBL/GenBank/DDBJ databases">
        <title>Chromosome-level genome assembly of Eucalyptus globulus Labill. provides insights into its genome evolution.</title>
        <authorList>
            <person name="Li X."/>
        </authorList>
    </citation>
    <scope>NUCLEOTIDE SEQUENCE [LARGE SCALE GENOMIC DNA]</scope>
    <source>
        <strain evidence="2">CL2024</strain>
        <tissue evidence="2">Fresh tender leaves</tissue>
    </source>
</reference>
<keyword evidence="1" id="KW-0732">Signal</keyword>
<accession>A0ABD3L3Q4</accession>
<sequence>METRILMVVCILLGLVLLGVAAPGNVTFYTCGKKFNGTCIGPPSIGEKFPCRGSVIATVGERCASPQCDTTFQHSRPALDKIVDPTLVKIAIDYEPA</sequence>
<organism evidence="2 3">
    <name type="scientific">Eucalyptus globulus</name>
    <name type="common">Tasmanian blue gum</name>
    <dbReference type="NCBI Taxonomy" id="34317"/>
    <lineage>
        <taxon>Eukaryota</taxon>
        <taxon>Viridiplantae</taxon>
        <taxon>Streptophyta</taxon>
        <taxon>Embryophyta</taxon>
        <taxon>Tracheophyta</taxon>
        <taxon>Spermatophyta</taxon>
        <taxon>Magnoliopsida</taxon>
        <taxon>eudicotyledons</taxon>
        <taxon>Gunneridae</taxon>
        <taxon>Pentapetalae</taxon>
        <taxon>rosids</taxon>
        <taxon>malvids</taxon>
        <taxon>Myrtales</taxon>
        <taxon>Myrtaceae</taxon>
        <taxon>Myrtoideae</taxon>
        <taxon>Eucalypteae</taxon>
        <taxon>Eucalyptus</taxon>
    </lineage>
</organism>
<dbReference type="Proteomes" id="UP001634007">
    <property type="component" value="Unassembled WGS sequence"/>
</dbReference>
<evidence type="ECO:0000256" key="1">
    <source>
        <dbReference type="SAM" id="SignalP"/>
    </source>
</evidence>
<gene>
    <name evidence="2" type="ORF">ACJRO7_015151</name>
</gene>
<feature type="signal peptide" evidence="1">
    <location>
        <begin position="1"/>
        <end position="21"/>
    </location>
</feature>
<evidence type="ECO:0000313" key="3">
    <source>
        <dbReference type="Proteomes" id="UP001634007"/>
    </source>
</evidence>
<name>A0ABD3L3Q4_EUCGL</name>
<protein>
    <submittedName>
        <fullName evidence="2">Uncharacterized protein</fullName>
    </submittedName>
</protein>